<dbReference type="InterPro" id="IPR052155">
    <property type="entry name" value="Biofilm_reg_signaling"/>
</dbReference>
<dbReference type="Pfam" id="PF00563">
    <property type="entry name" value="EAL"/>
    <property type="match status" value="1"/>
</dbReference>
<feature type="domain" description="PAC" evidence="2">
    <location>
        <begin position="189"/>
        <end position="243"/>
    </location>
</feature>
<dbReference type="InterPro" id="IPR043128">
    <property type="entry name" value="Rev_trsase/Diguanyl_cyclase"/>
</dbReference>
<reference evidence="5 6" key="1">
    <citation type="submission" date="2020-07" db="EMBL/GenBank/DDBJ databases">
        <title>Pusillimonas sp. nov., isolated from poultry manure in Taiwan.</title>
        <authorList>
            <person name="Lin S.-Y."/>
            <person name="Tang Y.-S."/>
            <person name="Young C.-C."/>
        </authorList>
    </citation>
    <scope>NUCLEOTIDE SEQUENCE [LARGE SCALE GENOMIC DNA]</scope>
    <source>
        <strain evidence="5 6">CC-YST705</strain>
    </source>
</reference>
<dbReference type="PROSITE" id="PS50113">
    <property type="entry name" value="PAC"/>
    <property type="match status" value="1"/>
</dbReference>
<proteinExistence type="predicted"/>
<dbReference type="InterPro" id="IPR000160">
    <property type="entry name" value="GGDEF_dom"/>
</dbReference>
<dbReference type="InterPro" id="IPR035965">
    <property type="entry name" value="PAS-like_dom_sf"/>
</dbReference>
<dbReference type="InterPro" id="IPR000014">
    <property type="entry name" value="PAS"/>
</dbReference>
<gene>
    <name evidence="5" type="ORF">H0484_13925</name>
</gene>
<dbReference type="Gene3D" id="3.30.450.20">
    <property type="entry name" value="PAS domain"/>
    <property type="match status" value="2"/>
</dbReference>
<evidence type="ECO:0000259" key="3">
    <source>
        <dbReference type="PROSITE" id="PS50883"/>
    </source>
</evidence>
<dbReference type="InterPro" id="IPR000700">
    <property type="entry name" value="PAS-assoc_C"/>
</dbReference>
<dbReference type="RefSeq" id="WP_226955256.1">
    <property type="nucleotide sequence ID" value="NZ_JACDXW010000009.1"/>
</dbReference>
<accession>A0ABS8CFM2</accession>
<evidence type="ECO:0000259" key="2">
    <source>
        <dbReference type="PROSITE" id="PS50113"/>
    </source>
</evidence>
<dbReference type="InterPro" id="IPR001633">
    <property type="entry name" value="EAL_dom"/>
</dbReference>
<evidence type="ECO:0000259" key="1">
    <source>
        <dbReference type="PROSITE" id="PS50112"/>
    </source>
</evidence>
<dbReference type="CDD" id="cd01948">
    <property type="entry name" value="EAL"/>
    <property type="match status" value="1"/>
</dbReference>
<name>A0ABS8CFM2_9BURK</name>
<dbReference type="Proteomes" id="UP000776983">
    <property type="component" value="Unassembled WGS sequence"/>
</dbReference>
<dbReference type="Pfam" id="PF00990">
    <property type="entry name" value="GGDEF"/>
    <property type="match status" value="1"/>
</dbReference>
<feature type="domain" description="PAS" evidence="1">
    <location>
        <begin position="116"/>
        <end position="174"/>
    </location>
</feature>
<evidence type="ECO:0000313" key="6">
    <source>
        <dbReference type="Proteomes" id="UP000776983"/>
    </source>
</evidence>
<sequence>MDIERFLHELPLAAGWFDKQLRLRYVNALFEAYVGKSRSDLIGYGWEDLAGLPGFKHLHAPLFQGLQLDEGERQAQHLPVLSANSQELTVLATRSDTGLLTGAMFCIQDNTEQVTAKKDLRDFMRALNAHAIVAMTDDKGIITWANEKFCEISKYSRAELYGKTHRVVNSGAHPHAFFGELWRTISSGRIWQGEICNRAKDGELYWVYSTIVPFLGADGKPEKYIAIRADITKLKQVQQQAKELALYDPLTNLPNRRLLWDRMEQSRYASERTGSYCALLSIDLDKFKDVNDVYGHSQGDLLLIKAAERLSQCVRKSDTVARMGGDEFVIIMSDLGQEYQLACQRVSEVSTKIFSLMGRPYHLSGLEDSGAGGVIATPSMGVTLYRGTVASTEELLQQADLALYRAKANGRNCMVFFEISQQEEVNRRNAMENDLRGAVARNELCLYYQPIVNGQAEVSAMEALIRWRHPKRGLVAPADFIPLAEQSGLIVPVGLWVLETACRELAEWQQDPVRAKWLMCVNVSARQFKEPGFCQHLLDIVTRTGINVAGLCLELTESLLFSNIDQTLLEKIHSLRSHGVKIALDDFGTGYSSLSYLKDLPLNTLKIDRSFLRDILHNPKDQGITDAILALARTLELQTVAEGVETQEQFEYLRSVGFSRFQGFLFGRPAPKEELQKHG</sequence>
<dbReference type="PROSITE" id="PS50112">
    <property type="entry name" value="PAS"/>
    <property type="match status" value="1"/>
</dbReference>
<evidence type="ECO:0000259" key="4">
    <source>
        <dbReference type="PROSITE" id="PS50887"/>
    </source>
</evidence>
<dbReference type="SMART" id="SM00267">
    <property type="entry name" value="GGDEF"/>
    <property type="match status" value="1"/>
</dbReference>
<dbReference type="SMART" id="SM00091">
    <property type="entry name" value="PAS"/>
    <property type="match status" value="2"/>
</dbReference>
<comment type="caution">
    <text evidence="5">The sequence shown here is derived from an EMBL/GenBank/DDBJ whole genome shotgun (WGS) entry which is preliminary data.</text>
</comment>
<dbReference type="InterPro" id="IPR001610">
    <property type="entry name" value="PAC"/>
</dbReference>
<dbReference type="InterPro" id="IPR035919">
    <property type="entry name" value="EAL_sf"/>
</dbReference>
<dbReference type="NCBIfam" id="TIGR00229">
    <property type="entry name" value="sensory_box"/>
    <property type="match status" value="1"/>
</dbReference>
<dbReference type="SUPFAM" id="SSF55073">
    <property type="entry name" value="Nucleotide cyclase"/>
    <property type="match status" value="1"/>
</dbReference>
<dbReference type="SUPFAM" id="SSF141868">
    <property type="entry name" value="EAL domain-like"/>
    <property type="match status" value="1"/>
</dbReference>
<dbReference type="PROSITE" id="PS50883">
    <property type="entry name" value="EAL"/>
    <property type="match status" value="1"/>
</dbReference>
<dbReference type="NCBIfam" id="TIGR00254">
    <property type="entry name" value="GGDEF"/>
    <property type="match status" value="1"/>
</dbReference>
<dbReference type="CDD" id="cd01949">
    <property type="entry name" value="GGDEF"/>
    <property type="match status" value="1"/>
</dbReference>
<dbReference type="Gene3D" id="3.20.20.450">
    <property type="entry name" value="EAL domain"/>
    <property type="match status" value="1"/>
</dbReference>
<dbReference type="PROSITE" id="PS50887">
    <property type="entry name" value="GGDEF"/>
    <property type="match status" value="1"/>
</dbReference>
<keyword evidence="6" id="KW-1185">Reference proteome</keyword>
<dbReference type="EMBL" id="JACDXW010000009">
    <property type="protein sequence ID" value="MCB5364842.1"/>
    <property type="molecule type" value="Genomic_DNA"/>
</dbReference>
<dbReference type="SMART" id="SM00052">
    <property type="entry name" value="EAL"/>
    <property type="match status" value="1"/>
</dbReference>
<evidence type="ECO:0000313" key="5">
    <source>
        <dbReference type="EMBL" id="MCB5364842.1"/>
    </source>
</evidence>
<dbReference type="Gene3D" id="3.30.70.270">
    <property type="match status" value="1"/>
</dbReference>
<dbReference type="CDD" id="cd00130">
    <property type="entry name" value="PAS"/>
    <property type="match status" value="1"/>
</dbReference>
<feature type="domain" description="EAL" evidence="3">
    <location>
        <begin position="428"/>
        <end position="679"/>
    </location>
</feature>
<dbReference type="InterPro" id="IPR029787">
    <property type="entry name" value="Nucleotide_cyclase"/>
</dbReference>
<dbReference type="SUPFAM" id="SSF55785">
    <property type="entry name" value="PYP-like sensor domain (PAS domain)"/>
    <property type="match status" value="2"/>
</dbReference>
<organism evidence="5 6">
    <name type="scientific">Mesopusillimonas faecipullorum</name>
    <dbReference type="NCBI Taxonomy" id="2755040"/>
    <lineage>
        <taxon>Bacteria</taxon>
        <taxon>Pseudomonadati</taxon>
        <taxon>Pseudomonadota</taxon>
        <taxon>Betaproteobacteria</taxon>
        <taxon>Burkholderiales</taxon>
        <taxon>Alcaligenaceae</taxon>
        <taxon>Mesopusillimonas</taxon>
    </lineage>
</organism>
<protein>
    <submittedName>
        <fullName evidence="5">EAL domain-containing protein</fullName>
    </submittedName>
</protein>
<feature type="domain" description="GGDEF" evidence="4">
    <location>
        <begin position="275"/>
        <end position="419"/>
    </location>
</feature>
<dbReference type="PANTHER" id="PTHR44757:SF2">
    <property type="entry name" value="BIOFILM ARCHITECTURE MAINTENANCE PROTEIN MBAA"/>
    <property type="match status" value="1"/>
</dbReference>
<dbReference type="SMART" id="SM00086">
    <property type="entry name" value="PAC"/>
    <property type="match status" value="1"/>
</dbReference>
<dbReference type="PANTHER" id="PTHR44757">
    <property type="entry name" value="DIGUANYLATE CYCLASE DGCP"/>
    <property type="match status" value="1"/>
</dbReference>
<dbReference type="Pfam" id="PF13426">
    <property type="entry name" value="PAS_9"/>
    <property type="match status" value="1"/>
</dbReference>